<dbReference type="RefSeq" id="WP_078807204.1">
    <property type="nucleotide sequence ID" value="NZ_FUXI01000012.1"/>
</dbReference>
<accession>A0A1T4N0C3</accession>
<name>A0A1T4N0C3_9ENTE</name>
<proteinExistence type="predicted"/>
<keyword evidence="1" id="KW-1133">Transmembrane helix</keyword>
<organism evidence="2 3">
    <name type="scientific">Pilibacter termitis</name>
    <dbReference type="NCBI Taxonomy" id="263852"/>
    <lineage>
        <taxon>Bacteria</taxon>
        <taxon>Bacillati</taxon>
        <taxon>Bacillota</taxon>
        <taxon>Bacilli</taxon>
        <taxon>Lactobacillales</taxon>
        <taxon>Enterococcaceae</taxon>
        <taxon>Pilibacter</taxon>
    </lineage>
</organism>
<evidence type="ECO:0000313" key="3">
    <source>
        <dbReference type="Proteomes" id="UP000190328"/>
    </source>
</evidence>
<sequence>MEHSNEKQQKTMKFLSIISLILLVATLIVSFLALQQSYSTQATQSRELKEVRKLLKENGSGNGVSDIYTFEVYYAPSTKVADSMRADWKTNKETKLVFVKARGRVEAKEVAMNQQKIDEAQILHVVNPDGTDNDGWVPPIYRYNVQSNTNQQ</sequence>
<evidence type="ECO:0000313" key="2">
    <source>
        <dbReference type="EMBL" id="SJZ72581.1"/>
    </source>
</evidence>
<feature type="transmembrane region" description="Helical" evidence="1">
    <location>
        <begin position="12"/>
        <end position="34"/>
    </location>
</feature>
<keyword evidence="1" id="KW-0812">Transmembrane</keyword>
<dbReference type="OrthoDB" id="9974441at2"/>
<keyword evidence="3" id="KW-1185">Reference proteome</keyword>
<dbReference type="EMBL" id="FUXI01000012">
    <property type="protein sequence ID" value="SJZ72581.1"/>
    <property type="molecule type" value="Genomic_DNA"/>
</dbReference>
<reference evidence="2 3" key="1">
    <citation type="submission" date="2017-02" db="EMBL/GenBank/DDBJ databases">
        <authorList>
            <person name="Peterson S.W."/>
        </authorList>
    </citation>
    <scope>NUCLEOTIDE SEQUENCE [LARGE SCALE GENOMIC DNA]</scope>
    <source>
        <strain evidence="2 3">ATCC BAA-1030</strain>
    </source>
</reference>
<keyword evidence="1" id="KW-0472">Membrane</keyword>
<gene>
    <name evidence="2" type="ORF">SAMN02745116_01271</name>
</gene>
<evidence type="ECO:0000256" key="1">
    <source>
        <dbReference type="SAM" id="Phobius"/>
    </source>
</evidence>
<protein>
    <submittedName>
        <fullName evidence="2">Uncharacterized protein</fullName>
    </submittedName>
</protein>
<dbReference type="AlphaFoldDB" id="A0A1T4N0C3"/>
<dbReference type="Proteomes" id="UP000190328">
    <property type="component" value="Unassembled WGS sequence"/>
</dbReference>